<dbReference type="AlphaFoldDB" id="A0A2V1DP29"/>
<protein>
    <submittedName>
        <fullName evidence="2">Uncharacterized protein</fullName>
    </submittedName>
</protein>
<dbReference type="OrthoDB" id="3795213at2759"/>
<reference evidence="2 3" key="1">
    <citation type="journal article" date="2018" name="Sci. Rep.">
        <title>Comparative genomics provides insights into the lifestyle and reveals functional heterogeneity of dark septate endophytic fungi.</title>
        <authorList>
            <person name="Knapp D.G."/>
            <person name="Nemeth J.B."/>
            <person name="Barry K."/>
            <person name="Hainaut M."/>
            <person name="Henrissat B."/>
            <person name="Johnson J."/>
            <person name="Kuo A."/>
            <person name="Lim J.H.P."/>
            <person name="Lipzen A."/>
            <person name="Nolan M."/>
            <person name="Ohm R.A."/>
            <person name="Tamas L."/>
            <person name="Grigoriev I.V."/>
            <person name="Spatafora J.W."/>
            <person name="Nagy L.G."/>
            <person name="Kovacs G.M."/>
        </authorList>
    </citation>
    <scope>NUCLEOTIDE SEQUENCE [LARGE SCALE GENOMIC DNA]</scope>
    <source>
        <strain evidence="2 3">DSE2036</strain>
    </source>
</reference>
<evidence type="ECO:0000313" key="2">
    <source>
        <dbReference type="EMBL" id="PVH98914.1"/>
    </source>
</evidence>
<organism evidence="2 3">
    <name type="scientific">Periconia macrospinosa</name>
    <dbReference type="NCBI Taxonomy" id="97972"/>
    <lineage>
        <taxon>Eukaryota</taxon>
        <taxon>Fungi</taxon>
        <taxon>Dikarya</taxon>
        <taxon>Ascomycota</taxon>
        <taxon>Pezizomycotina</taxon>
        <taxon>Dothideomycetes</taxon>
        <taxon>Pleosporomycetidae</taxon>
        <taxon>Pleosporales</taxon>
        <taxon>Massarineae</taxon>
        <taxon>Periconiaceae</taxon>
        <taxon>Periconia</taxon>
    </lineage>
</organism>
<gene>
    <name evidence="2" type="ORF">DM02DRAFT_25493</name>
</gene>
<evidence type="ECO:0000256" key="1">
    <source>
        <dbReference type="SAM" id="MobiDB-lite"/>
    </source>
</evidence>
<feature type="region of interest" description="Disordered" evidence="1">
    <location>
        <begin position="190"/>
        <end position="286"/>
    </location>
</feature>
<proteinExistence type="predicted"/>
<feature type="compositionally biased region" description="Basic residues" evidence="1">
    <location>
        <begin position="246"/>
        <end position="255"/>
    </location>
</feature>
<feature type="compositionally biased region" description="Basic and acidic residues" evidence="1">
    <location>
        <begin position="256"/>
        <end position="266"/>
    </location>
</feature>
<feature type="compositionally biased region" description="Basic and acidic residues" evidence="1">
    <location>
        <begin position="190"/>
        <end position="225"/>
    </location>
</feature>
<keyword evidence="3" id="KW-1185">Reference proteome</keyword>
<sequence length="286" mass="33549">MGMVPVKKGDFFPLFWAAWVKAFRKDIMLRAFRNTGISPLNPNIIIDRFRNKQRSRSASRESSVSHYSGDDWPKIHTLIRKSDARDVDAARKLERSVHHLTVQNELYKHEINGLVEAVERTKNHIKSAKTLPLETHEEYAGGAVFWSPKKVKEAKQRREQRNKEKHDMELHRANMKELQCSTKLYKEKLAEEKRRQREEARVAREAEKARKQAEKEAKQRARDAQKAMQLSQKGKRKASTAPSRNIRQKRARRERAHVVEVEEAHTKAPPRTSRRGRNINLPKRYI</sequence>
<name>A0A2V1DP29_9PLEO</name>
<dbReference type="EMBL" id="KZ805403">
    <property type="protein sequence ID" value="PVH98914.1"/>
    <property type="molecule type" value="Genomic_DNA"/>
</dbReference>
<accession>A0A2V1DP29</accession>
<dbReference type="Proteomes" id="UP000244855">
    <property type="component" value="Unassembled WGS sequence"/>
</dbReference>
<evidence type="ECO:0000313" key="3">
    <source>
        <dbReference type="Proteomes" id="UP000244855"/>
    </source>
</evidence>